<dbReference type="Pfam" id="PF10531">
    <property type="entry name" value="SLBB"/>
    <property type="match status" value="1"/>
</dbReference>
<evidence type="ECO:0000256" key="1">
    <source>
        <dbReference type="ARBA" id="ARBA00022729"/>
    </source>
</evidence>
<accession>A0A5B7YFG7</accession>
<organism evidence="6 7">
    <name type="scientific">Salinimonas iocasae</name>
    <dbReference type="NCBI Taxonomy" id="2572577"/>
    <lineage>
        <taxon>Bacteria</taxon>
        <taxon>Pseudomonadati</taxon>
        <taxon>Pseudomonadota</taxon>
        <taxon>Gammaproteobacteria</taxon>
        <taxon>Alteromonadales</taxon>
        <taxon>Alteromonadaceae</taxon>
        <taxon>Alteromonas/Salinimonas group</taxon>
        <taxon>Salinimonas</taxon>
    </lineage>
</organism>
<evidence type="ECO:0000313" key="6">
    <source>
        <dbReference type="EMBL" id="QCZ94345.1"/>
    </source>
</evidence>
<feature type="compositionally biased region" description="Polar residues" evidence="2">
    <location>
        <begin position="68"/>
        <end position="92"/>
    </location>
</feature>
<feature type="domain" description="Soluble ligand binding" evidence="5">
    <location>
        <begin position="509"/>
        <end position="555"/>
    </location>
</feature>
<reference evidence="6 7" key="1">
    <citation type="submission" date="2019-04" db="EMBL/GenBank/DDBJ databases">
        <title>Salinimonas iocasae sp. nov., a halophilic bacterium isolated from the outer tube casing of tubeworms in Okinawa Trough.</title>
        <authorList>
            <person name="Zhang H."/>
            <person name="Wang H."/>
            <person name="Li C."/>
        </authorList>
    </citation>
    <scope>NUCLEOTIDE SEQUENCE [LARGE SCALE GENOMIC DNA]</scope>
    <source>
        <strain evidence="6 7">KX18D6</strain>
    </source>
</reference>
<feature type="region of interest" description="Disordered" evidence="2">
    <location>
        <begin position="41"/>
        <end position="98"/>
    </location>
</feature>
<dbReference type="KEGG" id="salk:FBQ74_13075"/>
<evidence type="ECO:0000313" key="7">
    <source>
        <dbReference type="Proteomes" id="UP000304912"/>
    </source>
</evidence>
<feature type="signal peptide" evidence="3">
    <location>
        <begin position="1"/>
        <end position="27"/>
    </location>
</feature>
<keyword evidence="7" id="KW-1185">Reference proteome</keyword>
<dbReference type="EMBL" id="CP039852">
    <property type="protein sequence ID" value="QCZ94345.1"/>
    <property type="molecule type" value="Genomic_DNA"/>
</dbReference>
<dbReference type="Pfam" id="PF02563">
    <property type="entry name" value="Poly_export"/>
    <property type="match status" value="1"/>
</dbReference>
<evidence type="ECO:0000256" key="3">
    <source>
        <dbReference type="SAM" id="SignalP"/>
    </source>
</evidence>
<dbReference type="Gene3D" id="3.10.560.10">
    <property type="entry name" value="Outer membrane lipoprotein wza domain like"/>
    <property type="match status" value="3"/>
</dbReference>
<feature type="compositionally biased region" description="Low complexity" evidence="2">
    <location>
        <begin position="41"/>
        <end position="60"/>
    </location>
</feature>
<name>A0A5B7YFG7_9ALTE</name>
<dbReference type="InterPro" id="IPR003715">
    <property type="entry name" value="Poly_export_N"/>
</dbReference>
<gene>
    <name evidence="6" type="ORF">FBQ74_13075</name>
</gene>
<dbReference type="PANTHER" id="PTHR33619">
    <property type="entry name" value="POLYSACCHARIDE EXPORT PROTEIN GFCE-RELATED"/>
    <property type="match status" value="1"/>
</dbReference>
<dbReference type="AlphaFoldDB" id="A0A5B7YFG7"/>
<evidence type="ECO:0000259" key="5">
    <source>
        <dbReference type="Pfam" id="PF10531"/>
    </source>
</evidence>
<dbReference type="InterPro" id="IPR019554">
    <property type="entry name" value="Soluble_ligand-bd"/>
</dbReference>
<dbReference type="OrthoDB" id="9808948at2"/>
<dbReference type="PANTHER" id="PTHR33619:SF3">
    <property type="entry name" value="POLYSACCHARIDE EXPORT PROTEIN GFCE-RELATED"/>
    <property type="match status" value="1"/>
</dbReference>
<feature type="domain" description="Polysaccharide export protein N-terminal" evidence="4">
    <location>
        <begin position="134"/>
        <end position="207"/>
    </location>
</feature>
<feature type="chain" id="PRO_5023113104" evidence="3">
    <location>
        <begin position="28"/>
        <end position="615"/>
    </location>
</feature>
<protein>
    <submittedName>
        <fullName evidence="6">Polysaccharide export protein</fullName>
    </submittedName>
</protein>
<dbReference type="GO" id="GO:0015159">
    <property type="term" value="F:polysaccharide transmembrane transporter activity"/>
    <property type="evidence" value="ECO:0007669"/>
    <property type="project" value="InterPro"/>
</dbReference>
<evidence type="ECO:0000256" key="2">
    <source>
        <dbReference type="SAM" id="MobiDB-lite"/>
    </source>
</evidence>
<proteinExistence type="predicted"/>
<dbReference type="InterPro" id="IPR049712">
    <property type="entry name" value="Poly_export"/>
</dbReference>
<dbReference type="Proteomes" id="UP000304912">
    <property type="component" value="Chromosome"/>
</dbReference>
<sequence>MVNSNSMKQFVILSTTLWLLLSSTVNAQSLADLQQLRQQAQQSGQNTAPGQAQTQAAPANVAPMSLSGPRTITSMNGGLPQNGQYYNQSRQGQPLPGEPTIDSVFPEQMPMENPPYAANLFIGGFESERADGLNDNYLIAQGDKISIWMWGAVNFADVVTVDNQGNIFIPNIGPIHVANTPAGSVNSRVTSRIKQVYTNDVSVYVNLLTSTPVSVFITGPVLRPGQYAGQASDSVLYFLKRAGGIDFQRGSFRKIDIKRQGEIIASADLYDFIKNGKLPDVSFKDGDVIMVRPVGATIIVETGARNSFTFEFNDNELDGNNLTEYATPRDFVNQVSIAGVREGNQFSRYLSLNAFEDFPLRAGDTVEYIDDHEQKVYRINIQGSHTGPSQVMVDKGTRLQEVLTYIQVNQKLSDIDNIFLLRESVAQQQKEILDRSLKQLERSIYTAPISSTGEGGIRVQEAQLVSDFIARAREVEPLGKVVVSEGDQTANVLLEPNDTVVIPAVTDLIQIGGEVMMPQAVVFNPEATAADYIAWAGGFTQRADDERILVIRKNGLVEFDQINGAVFDEDEGEIDLRPGDQVIVLPSIDVKSLQAVKDITQIIYQIAVAANVALD</sequence>
<evidence type="ECO:0000259" key="4">
    <source>
        <dbReference type="Pfam" id="PF02563"/>
    </source>
</evidence>
<dbReference type="Gene3D" id="3.30.1950.10">
    <property type="entry name" value="wza like domain"/>
    <property type="match status" value="1"/>
</dbReference>
<keyword evidence="1 3" id="KW-0732">Signal</keyword>